<gene>
    <name evidence="1" type="ORF">N7496_004987</name>
</gene>
<comment type="caution">
    <text evidence="1">The sequence shown here is derived from an EMBL/GenBank/DDBJ whole genome shotgun (WGS) entry which is preliminary data.</text>
</comment>
<reference evidence="1" key="1">
    <citation type="submission" date="2022-11" db="EMBL/GenBank/DDBJ databases">
        <authorList>
            <person name="Petersen C."/>
        </authorList>
    </citation>
    <scope>NUCLEOTIDE SEQUENCE</scope>
    <source>
        <strain evidence="1">IBT 29864</strain>
    </source>
</reference>
<dbReference type="Proteomes" id="UP001147782">
    <property type="component" value="Unassembled WGS sequence"/>
</dbReference>
<proteinExistence type="predicted"/>
<evidence type="ECO:0000313" key="2">
    <source>
        <dbReference type="Proteomes" id="UP001147782"/>
    </source>
</evidence>
<dbReference type="InterPro" id="IPR011044">
    <property type="entry name" value="Quino_amine_DH_bsu"/>
</dbReference>
<name>A0A9W9SJQ4_9EURO</name>
<reference evidence="1" key="2">
    <citation type="journal article" date="2023" name="IMA Fungus">
        <title>Comparative genomic study of the Penicillium genus elucidates a diverse pangenome and 15 lateral gene transfer events.</title>
        <authorList>
            <person name="Petersen C."/>
            <person name="Sorensen T."/>
            <person name="Nielsen M.R."/>
            <person name="Sondergaard T.E."/>
            <person name="Sorensen J.L."/>
            <person name="Fitzpatrick D.A."/>
            <person name="Frisvad J.C."/>
            <person name="Nielsen K.L."/>
        </authorList>
    </citation>
    <scope>NUCLEOTIDE SEQUENCE</scope>
    <source>
        <strain evidence="1">IBT 29864</strain>
    </source>
</reference>
<dbReference type="SUPFAM" id="SSF50969">
    <property type="entry name" value="YVTN repeat-like/Quinoprotein amine dehydrogenase"/>
    <property type="match status" value="1"/>
</dbReference>
<dbReference type="EMBL" id="JAPZBS010000004">
    <property type="protein sequence ID" value="KAJ5377578.1"/>
    <property type="molecule type" value="Genomic_DNA"/>
</dbReference>
<organism evidence="1 2">
    <name type="scientific">Penicillium cataractarum</name>
    <dbReference type="NCBI Taxonomy" id="2100454"/>
    <lineage>
        <taxon>Eukaryota</taxon>
        <taxon>Fungi</taxon>
        <taxon>Dikarya</taxon>
        <taxon>Ascomycota</taxon>
        <taxon>Pezizomycotina</taxon>
        <taxon>Eurotiomycetes</taxon>
        <taxon>Eurotiomycetidae</taxon>
        <taxon>Eurotiales</taxon>
        <taxon>Aspergillaceae</taxon>
        <taxon>Penicillium</taxon>
    </lineage>
</organism>
<accession>A0A9W9SJQ4</accession>
<sequence length="314" mass="35014">MKPTITWYRNRELRAYKIPDSVDEALGPVATYHIEPNDEVQSHATTPNLDCAVYTTRNKVTCVGQDGGPLWCYNLEPHTPERLPRTECIFSLDGNLLWLYRPDAMTDRGPDRLVVLLASTGETVAQAELDTVGQAAQFVQHPDGRHVMLDVGEGQDGVKLFLAALADSGGIDLHSYGWDDRALIDIAPNGQCFMTVDHGRYDVAFHTFPSGEEILRLPITAFGYEDDEEDKEDDSFVDWGGGFLNADIAVVVITGELNDEEWYHYYQVDLRTGKPLGRFEAHSTEIDGFQALGDGTWIASDFNGNPVRHLSYSQ</sequence>
<dbReference type="AlphaFoldDB" id="A0A9W9SJQ4"/>
<evidence type="ECO:0000313" key="1">
    <source>
        <dbReference type="EMBL" id="KAJ5377578.1"/>
    </source>
</evidence>
<dbReference type="GeneID" id="81437095"/>
<dbReference type="RefSeq" id="XP_056556441.1">
    <property type="nucleotide sequence ID" value="XM_056697916.1"/>
</dbReference>
<protein>
    <submittedName>
        <fullName evidence="1">Uncharacterized protein</fullName>
    </submittedName>
</protein>
<dbReference type="OrthoDB" id="4965730at2759"/>
<keyword evidence="2" id="KW-1185">Reference proteome</keyword>